<evidence type="ECO:0000256" key="1">
    <source>
        <dbReference type="ARBA" id="ARBA00004191"/>
    </source>
</evidence>
<dbReference type="Pfam" id="PF00295">
    <property type="entry name" value="Glyco_hydro_28"/>
    <property type="match status" value="1"/>
</dbReference>
<protein>
    <recommendedName>
        <fullName evidence="11">Polygalacturonase</fullName>
    </recommendedName>
</protein>
<evidence type="ECO:0000313" key="10">
    <source>
        <dbReference type="Proteomes" id="UP000029981"/>
    </source>
</evidence>
<reference evidence="9 10" key="4">
    <citation type="journal article" date="2011" name="BMC Genomics">
        <title>RNA-Seq improves annotation of protein-coding genes in the cucumber genome.</title>
        <authorList>
            <person name="Li Z."/>
            <person name="Zhang Z."/>
            <person name="Yan P."/>
            <person name="Huang S."/>
            <person name="Fei Z."/>
            <person name="Lin K."/>
        </authorList>
    </citation>
    <scope>NUCLEOTIDE SEQUENCE [LARGE SCALE GENOMIC DNA]</scope>
    <source>
        <strain evidence="10">cv. 9930</strain>
    </source>
</reference>
<reference evidence="9 10" key="1">
    <citation type="journal article" date="2009" name="Nat. Genet.">
        <title>The genome of the cucumber, Cucumis sativus L.</title>
        <authorList>
            <person name="Huang S."/>
            <person name="Li R."/>
            <person name="Zhang Z."/>
            <person name="Li L."/>
            <person name="Gu X."/>
            <person name="Fan W."/>
            <person name="Lucas W.J."/>
            <person name="Wang X."/>
            <person name="Xie B."/>
            <person name="Ni P."/>
            <person name="Ren Y."/>
            <person name="Zhu H."/>
            <person name="Li J."/>
            <person name="Lin K."/>
            <person name="Jin W."/>
            <person name="Fei Z."/>
            <person name="Li G."/>
            <person name="Staub J."/>
            <person name="Kilian A."/>
            <person name="van der Vossen E.A."/>
            <person name="Wu Y."/>
            <person name="Guo J."/>
            <person name="He J."/>
            <person name="Jia Z."/>
            <person name="Ren Y."/>
            <person name="Tian G."/>
            <person name="Lu Y."/>
            <person name="Ruan J."/>
            <person name="Qian W."/>
            <person name="Wang M."/>
            <person name="Huang Q."/>
            <person name="Li B."/>
            <person name="Xuan Z."/>
            <person name="Cao J."/>
            <person name="Asan"/>
            <person name="Wu Z."/>
            <person name="Zhang J."/>
            <person name="Cai Q."/>
            <person name="Bai Y."/>
            <person name="Zhao B."/>
            <person name="Han Y."/>
            <person name="Li Y."/>
            <person name="Li X."/>
            <person name="Wang S."/>
            <person name="Shi Q."/>
            <person name="Liu S."/>
            <person name="Cho W.K."/>
            <person name="Kim J.Y."/>
            <person name="Xu Y."/>
            <person name="Heller-Uszynska K."/>
            <person name="Miao H."/>
            <person name="Cheng Z."/>
            <person name="Zhang S."/>
            <person name="Wu J."/>
            <person name="Yang Y."/>
            <person name="Kang H."/>
            <person name="Li M."/>
            <person name="Liang H."/>
            <person name="Ren X."/>
            <person name="Shi Z."/>
            <person name="Wen M."/>
            <person name="Jian M."/>
            <person name="Yang H."/>
            <person name="Zhang G."/>
            <person name="Yang Z."/>
            <person name="Chen R."/>
            <person name="Liu S."/>
            <person name="Li J."/>
            <person name="Ma L."/>
            <person name="Liu H."/>
            <person name="Zhou Y."/>
            <person name="Zhao J."/>
            <person name="Fang X."/>
            <person name="Li G."/>
            <person name="Fang L."/>
            <person name="Li Y."/>
            <person name="Liu D."/>
            <person name="Zheng H."/>
            <person name="Zhang Y."/>
            <person name="Qin N."/>
            <person name="Li Z."/>
            <person name="Yang G."/>
            <person name="Yang S."/>
            <person name="Bolund L."/>
            <person name="Kristiansen K."/>
            <person name="Zheng H."/>
            <person name="Li S."/>
            <person name="Zhang X."/>
            <person name="Yang H."/>
            <person name="Wang J."/>
            <person name="Sun R."/>
            <person name="Zhang B."/>
            <person name="Jiang S."/>
            <person name="Wang J."/>
            <person name="Du Y."/>
            <person name="Li S."/>
        </authorList>
    </citation>
    <scope>NUCLEOTIDE SEQUENCE [LARGE SCALE GENOMIC DNA]</scope>
    <source>
        <strain evidence="10">cv. 9930</strain>
    </source>
</reference>
<dbReference type="AlphaFoldDB" id="A0A0A0KQJ0"/>
<evidence type="ECO:0000256" key="8">
    <source>
        <dbReference type="RuleBase" id="RU361169"/>
    </source>
</evidence>
<dbReference type="InterPro" id="IPR011050">
    <property type="entry name" value="Pectin_lyase_fold/virulence"/>
</dbReference>
<accession>A0A0A0KQJ0</accession>
<reference evidence="9 10" key="3">
    <citation type="journal article" date="2010" name="BMC Genomics">
        <title>Transcriptome sequencing and comparative analysis of cucumber flowers with different sex types.</title>
        <authorList>
            <person name="Guo S."/>
            <person name="Zheng Y."/>
            <person name="Joung J.G."/>
            <person name="Liu S."/>
            <person name="Zhang Z."/>
            <person name="Crasta O.R."/>
            <person name="Sobral B.W."/>
            <person name="Xu Y."/>
            <person name="Huang S."/>
            <person name="Fei Z."/>
        </authorList>
    </citation>
    <scope>NUCLEOTIDE SEQUENCE [LARGE SCALE GENOMIC DNA]</scope>
    <source>
        <strain evidence="10">cv. 9930</strain>
    </source>
</reference>
<evidence type="ECO:0000256" key="3">
    <source>
        <dbReference type="ARBA" id="ARBA00022512"/>
    </source>
</evidence>
<evidence type="ECO:0000256" key="2">
    <source>
        <dbReference type="ARBA" id="ARBA00008834"/>
    </source>
</evidence>
<evidence type="ECO:0000256" key="5">
    <source>
        <dbReference type="ARBA" id="ARBA00022801"/>
    </source>
</evidence>
<name>A0A0A0KQJ0_CUCSA</name>
<dbReference type="PANTHER" id="PTHR31375">
    <property type="match status" value="1"/>
</dbReference>
<keyword evidence="4" id="KW-0964">Secreted</keyword>
<gene>
    <name evidence="9" type="ORF">Csa_5G467930</name>
</gene>
<proteinExistence type="inferred from homology"/>
<evidence type="ECO:0000256" key="4">
    <source>
        <dbReference type="ARBA" id="ARBA00022525"/>
    </source>
</evidence>
<keyword evidence="10" id="KW-1185">Reference proteome</keyword>
<organism evidence="9 10">
    <name type="scientific">Cucumis sativus</name>
    <name type="common">Cucumber</name>
    <dbReference type="NCBI Taxonomy" id="3659"/>
    <lineage>
        <taxon>Eukaryota</taxon>
        <taxon>Viridiplantae</taxon>
        <taxon>Streptophyta</taxon>
        <taxon>Embryophyta</taxon>
        <taxon>Tracheophyta</taxon>
        <taxon>Spermatophyta</taxon>
        <taxon>Magnoliopsida</taxon>
        <taxon>eudicotyledons</taxon>
        <taxon>Gunneridae</taxon>
        <taxon>Pentapetalae</taxon>
        <taxon>rosids</taxon>
        <taxon>fabids</taxon>
        <taxon>Cucurbitales</taxon>
        <taxon>Cucurbitaceae</taxon>
        <taxon>Benincaseae</taxon>
        <taxon>Cucumis</taxon>
    </lineage>
</organism>
<evidence type="ECO:0000313" key="9">
    <source>
        <dbReference type="EMBL" id="KGN51149.1"/>
    </source>
</evidence>
<dbReference type="Gene3D" id="2.160.20.10">
    <property type="entry name" value="Single-stranded right-handed beta-helix, Pectin lyase-like"/>
    <property type="match status" value="1"/>
</dbReference>
<dbReference type="Gramene" id="KGN51149">
    <property type="protein sequence ID" value="KGN51149"/>
    <property type="gene ID" value="Csa_5G467930"/>
</dbReference>
<comment type="similarity">
    <text evidence="2 8">Belongs to the glycosyl hydrolase 28 family.</text>
</comment>
<dbReference type="Proteomes" id="UP000029981">
    <property type="component" value="Chromosome 5"/>
</dbReference>
<evidence type="ECO:0000256" key="6">
    <source>
        <dbReference type="ARBA" id="ARBA00023295"/>
    </source>
</evidence>
<reference evidence="9 10" key="2">
    <citation type="journal article" date="2009" name="PLoS ONE">
        <title>An integrated genetic and cytogenetic map of the cucumber genome.</title>
        <authorList>
            <person name="Ren Y."/>
            <person name="Zhang Z."/>
            <person name="Liu J."/>
            <person name="Staub J.E."/>
            <person name="Han Y."/>
            <person name="Cheng Z."/>
            <person name="Li X."/>
            <person name="Lu J."/>
            <person name="Miao H."/>
            <person name="Kang H."/>
            <person name="Xie B."/>
            <person name="Gu X."/>
            <person name="Wang X."/>
            <person name="Du Y."/>
            <person name="Jin W."/>
            <person name="Huang S."/>
        </authorList>
    </citation>
    <scope>NUCLEOTIDE SEQUENCE [LARGE SCALE GENOMIC DNA]</scope>
    <source>
        <strain evidence="10">cv. 9930</strain>
    </source>
</reference>
<evidence type="ECO:0008006" key="11">
    <source>
        <dbReference type="Google" id="ProtNLM"/>
    </source>
</evidence>
<dbReference type="EMBL" id="CM002926">
    <property type="protein sequence ID" value="KGN51149.1"/>
    <property type="molecule type" value="Genomic_DNA"/>
</dbReference>
<sequence>MGKGQSNDGDFDVTKFGAMPNTEIFQNVRFDYIKNSIVSDITSKDSKSFHFNVLGCKNLTFKHVNINAPQDSPNTDGIHIGRSVGINVINTKIGTGDDCISLGDGSQQESELRIAH</sequence>
<dbReference type="InterPro" id="IPR000743">
    <property type="entry name" value="Glyco_hydro_28"/>
</dbReference>
<keyword evidence="6 8" id="KW-0326">Glycosidase</keyword>
<evidence type="ECO:0000256" key="7">
    <source>
        <dbReference type="ARBA" id="ARBA00023316"/>
    </source>
</evidence>
<keyword evidence="3" id="KW-0134">Cell wall</keyword>
<keyword evidence="5 8" id="KW-0378">Hydrolase</keyword>
<dbReference type="GO" id="GO:0071555">
    <property type="term" value="P:cell wall organization"/>
    <property type="evidence" value="ECO:0007669"/>
    <property type="project" value="UniProtKB-KW"/>
</dbReference>
<comment type="subcellular location">
    <subcellularLocation>
        <location evidence="1">Secreted</location>
        <location evidence="1">Cell wall</location>
    </subcellularLocation>
</comment>
<keyword evidence="7" id="KW-0961">Cell wall biogenesis/degradation</keyword>
<dbReference type="InterPro" id="IPR012334">
    <property type="entry name" value="Pectin_lyas_fold"/>
</dbReference>
<dbReference type="GO" id="GO:0004650">
    <property type="term" value="F:polygalacturonase activity"/>
    <property type="evidence" value="ECO:0007669"/>
    <property type="project" value="InterPro"/>
</dbReference>
<dbReference type="SUPFAM" id="SSF51126">
    <property type="entry name" value="Pectin lyase-like"/>
    <property type="match status" value="1"/>
</dbReference>
<dbReference type="GO" id="GO:0005975">
    <property type="term" value="P:carbohydrate metabolic process"/>
    <property type="evidence" value="ECO:0007669"/>
    <property type="project" value="InterPro"/>
</dbReference>